<sequence>MRDRGPHWPPETEVPEPVAFGGTILSRIRPERQTLVSGPGVLSHPGPPQIGWPEIGPEGPVALRLRRDRVLLVDGPVMAEGWDAATGCAVTDMGSGLAVLQIKGPAAFDIVGRGAELSLDTPSRSVARLVFGLEVALYRHGQADRIRLHVDRSLTGTLWAALQDAASV</sequence>
<gene>
    <name evidence="1" type="ORF">BCF38_1131</name>
    <name evidence="2" type="ORF">SAMN05421539_1131</name>
</gene>
<evidence type="ECO:0000313" key="3">
    <source>
        <dbReference type="Proteomes" id="UP000245839"/>
    </source>
</evidence>
<dbReference type="EMBL" id="QGDJ01000013">
    <property type="protein sequence ID" value="PWJ13771.1"/>
    <property type="molecule type" value="Genomic_DNA"/>
</dbReference>
<evidence type="ECO:0000313" key="2">
    <source>
        <dbReference type="EMBL" id="SSA50284.1"/>
    </source>
</evidence>
<dbReference type="Proteomes" id="UP000245839">
    <property type="component" value="Unassembled WGS sequence"/>
</dbReference>
<dbReference type="Proteomes" id="UP000251571">
    <property type="component" value="Unassembled WGS sequence"/>
</dbReference>
<dbReference type="InterPro" id="IPR027266">
    <property type="entry name" value="TrmE/GcvT-like"/>
</dbReference>
<accession>A0A2Y9B1B0</accession>
<name>A0A2Y9B1B0_9RHOB</name>
<keyword evidence="3" id="KW-1185">Reference proteome</keyword>
<dbReference type="SUPFAM" id="SSF103025">
    <property type="entry name" value="Folate-binding domain"/>
    <property type="match status" value="1"/>
</dbReference>
<reference evidence="2 4" key="1">
    <citation type="submission" date="2016-10" db="EMBL/GenBank/DDBJ databases">
        <authorList>
            <person name="Cai Z."/>
        </authorList>
    </citation>
    <scope>NUCLEOTIDE SEQUENCE [LARGE SCALE GENOMIC DNA]</scope>
    <source>
        <strain evidence="2 4">DSM 25227</strain>
    </source>
</reference>
<evidence type="ECO:0000313" key="4">
    <source>
        <dbReference type="Proteomes" id="UP000251571"/>
    </source>
</evidence>
<dbReference type="AlphaFoldDB" id="A0A2Y9B1B0"/>
<proteinExistence type="predicted"/>
<dbReference type="EMBL" id="UETC01000013">
    <property type="protein sequence ID" value="SSA50284.1"/>
    <property type="molecule type" value="Genomic_DNA"/>
</dbReference>
<reference evidence="1 3" key="2">
    <citation type="submission" date="2018-03" db="EMBL/GenBank/DDBJ databases">
        <title>Genomic Encyclopedia of Archaeal and Bacterial Type Strains, Phase II (KMG-II): from individual species to whole genera.</title>
        <authorList>
            <person name="Goeker M."/>
        </authorList>
    </citation>
    <scope>NUCLEOTIDE SEQUENCE [LARGE SCALE GENOMIC DNA]</scope>
    <source>
        <strain evidence="1 3">DSM 25227</strain>
    </source>
</reference>
<evidence type="ECO:0008006" key="5">
    <source>
        <dbReference type="Google" id="ProtNLM"/>
    </source>
</evidence>
<organism evidence="2 4">
    <name type="scientific">Jannaschia seohaensis</name>
    <dbReference type="NCBI Taxonomy" id="475081"/>
    <lineage>
        <taxon>Bacteria</taxon>
        <taxon>Pseudomonadati</taxon>
        <taxon>Pseudomonadota</taxon>
        <taxon>Alphaproteobacteria</taxon>
        <taxon>Rhodobacterales</taxon>
        <taxon>Roseobacteraceae</taxon>
        <taxon>Jannaschia</taxon>
    </lineage>
</organism>
<evidence type="ECO:0000313" key="1">
    <source>
        <dbReference type="EMBL" id="PWJ13771.1"/>
    </source>
</evidence>
<protein>
    <recommendedName>
        <fullName evidence="5">Sarcosine oxidase subunit gamma</fullName>
    </recommendedName>
</protein>
<dbReference type="Gene3D" id="3.30.1360.120">
    <property type="entry name" value="Probable tRNA modification gtpase trme, domain 1"/>
    <property type="match status" value="1"/>
</dbReference>